<dbReference type="GO" id="GO:0046872">
    <property type="term" value="F:metal ion binding"/>
    <property type="evidence" value="ECO:0007669"/>
    <property type="project" value="UniProtKB-KW"/>
</dbReference>
<dbReference type="InterPro" id="IPR011055">
    <property type="entry name" value="Dup_hybrid_motif"/>
</dbReference>
<evidence type="ECO:0000256" key="6">
    <source>
        <dbReference type="ARBA" id="ARBA00022833"/>
    </source>
</evidence>
<keyword evidence="4" id="KW-0479">Metal-binding</keyword>
<evidence type="ECO:0000313" key="11">
    <source>
        <dbReference type="Proteomes" id="UP000294616"/>
    </source>
</evidence>
<reference evidence="10 11" key="1">
    <citation type="submission" date="2019-03" db="EMBL/GenBank/DDBJ databases">
        <title>Genomic Encyclopedia of Archaeal and Bacterial Type Strains, Phase II (KMG-II): from individual species to whole genera.</title>
        <authorList>
            <person name="Goeker M."/>
        </authorList>
    </citation>
    <scope>NUCLEOTIDE SEQUENCE [LARGE SCALE GENOMIC DNA]</scope>
    <source>
        <strain evidence="10 11">DSM 22554</strain>
    </source>
</reference>
<sequence length="451" mass="51101">MKIKINALSILVLLSISLLTSFLTFSAFESNVSDKPSSLAENNAVADEVISERLFGLPVDDYRIENSTIKRNEFLSTILDRYQIDKVTIAKLVKASKPVFDVRNMAANKPYTVFFAKDNSNKAEYFVYQPNAVDYIVYDLRDSVRVYKEMKPTRTTVETIGGTITNSLYEALQENGGNPDMAVYLSNIFGGVIDFYSIQKGDWFKIEYDRQYVGDEPVGAIKVRSAMFSQNGKEYQAHYFQPEGSSEGHYYDENGNSLQRFFLKAPLKFSRITSKFSNSRLHPILKVRKAHLGTDYAAPKGTPIIATGDGVVEDSRYTSANGNFVKIKHNKTYSTQYLHMTKTAVKRGQRVKQGQVIGYVGSTGLATGPHVCYRFWKNGVQVDPLRQNFQRTEPISKEYMASFRQEIQRNQNTLAAITTENGVKETRFLAYEGRPENLFKYFNSEGSENTL</sequence>
<evidence type="ECO:0000256" key="4">
    <source>
        <dbReference type="ARBA" id="ARBA00022723"/>
    </source>
</evidence>
<comment type="subcellular location">
    <subcellularLocation>
        <location evidence="2">Cell envelope</location>
    </subcellularLocation>
</comment>
<keyword evidence="11" id="KW-1185">Reference proteome</keyword>
<evidence type="ECO:0000259" key="8">
    <source>
        <dbReference type="Pfam" id="PF01551"/>
    </source>
</evidence>
<dbReference type="Pfam" id="PF19425">
    <property type="entry name" value="Csd3_N2"/>
    <property type="match status" value="1"/>
</dbReference>
<dbReference type="OrthoDB" id="9810477at2"/>
<dbReference type="AlphaFoldDB" id="A0A4R1M0I0"/>
<dbReference type="SUPFAM" id="SSF51261">
    <property type="entry name" value="Duplicated hybrid motif"/>
    <property type="match status" value="1"/>
</dbReference>
<dbReference type="Gene3D" id="3.10.450.350">
    <property type="match status" value="1"/>
</dbReference>
<dbReference type="Pfam" id="PF01551">
    <property type="entry name" value="Peptidase_M23"/>
    <property type="match status" value="1"/>
</dbReference>
<comment type="caution">
    <text evidence="10">The sequence shown here is derived from an EMBL/GenBank/DDBJ whole genome shotgun (WGS) entry which is preliminary data.</text>
</comment>
<keyword evidence="6" id="KW-0862">Zinc</keyword>
<dbReference type="InterPro" id="IPR016047">
    <property type="entry name" value="M23ase_b-sheet_dom"/>
</dbReference>
<evidence type="ECO:0000256" key="5">
    <source>
        <dbReference type="ARBA" id="ARBA00022801"/>
    </source>
</evidence>
<name>A0A4R1M0I0_9SPHI</name>
<dbReference type="InterPro" id="IPR050570">
    <property type="entry name" value="Cell_wall_metabolism_enzyme"/>
</dbReference>
<dbReference type="CDD" id="cd12797">
    <property type="entry name" value="M23_peptidase"/>
    <property type="match status" value="1"/>
</dbReference>
<dbReference type="InterPro" id="IPR045834">
    <property type="entry name" value="Csd3_N2"/>
</dbReference>
<dbReference type="GO" id="GO:0030313">
    <property type="term" value="C:cell envelope"/>
    <property type="evidence" value="ECO:0007669"/>
    <property type="project" value="UniProtKB-SubCell"/>
</dbReference>
<evidence type="ECO:0000256" key="7">
    <source>
        <dbReference type="ARBA" id="ARBA00023049"/>
    </source>
</evidence>
<evidence type="ECO:0000256" key="1">
    <source>
        <dbReference type="ARBA" id="ARBA00001947"/>
    </source>
</evidence>
<protein>
    <submittedName>
        <fullName evidence="10">Murein DD-endopeptidase MepM/ murein hydrolase activator NlpD</fullName>
    </submittedName>
</protein>
<dbReference type="GO" id="GO:0006508">
    <property type="term" value="P:proteolysis"/>
    <property type="evidence" value="ECO:0007669"/>
    <property type="project" value="UniProtKB-KW"/>
</dbReference>
<proteinExistence type="predicted"/>
<dbReference type="PANTHER" id="PTHR21666:SF288">
    <property type="entry name" value="CELL DIVISION PROTEIN YTFB"/>
    <property type="match status" value="1"/>
</dbReference>
<dbReference type="PANTHER" id="PTHR21666">
    <property type="entry name" value="PEPTIDASE-RELATED"/>
    <property type="match status" value="1"/>
</dbReference>
<dbReference type="Gene3D" id="2.70.70.10">
    <property type="entry name" value="Glucose Permease (Domain IIA)"/>
    <property type="match status" value="1"/>
</dbReference>
<evidence type="ECO:0000313" key="10">
    <source>
        <dbReference type="EMBL" id="TCK85115.1"/>
    </source>
</evidence>
<keyword evidence="5 10" id="KW-0378">Hydrolase</keyword>
<evidence type="ECO:0000256" key="2">
    <source>
        <dbReference type="ARBA" id="ARBA00004196"/>
    </source>
</evidence>
<dbReference type="GO" id="GO:0004222">
    <property type="term" value="F:metalloendopeptidase activity"/>
    <property type="evidence" value="ECO:0007669"/>
    <property type="project" value="TreeGrafter"/>
</dbReference>
<dbReference type="Proteomes" id="UP000294616">
    <property type="component" value="Unassembled WGS sequence"/>
</dbReference>
<gene>
    <name evidence="10" type="ORF">C8N28_0413</name>
</gene>
<keyword evidence="7" id="KW-0482">Metalloprotease</keyword>
<evidence type="ECO:0000256" key="3">
    <source>
        <dbReference type="ARBA" id="ARBA00022670"/>
    </source>
</evidence>
<dbReference type="RefSeq" id="WP_132221060.1">
    <property type="nucleotide sequence ID" value="NZ_SMGO01000001.1"/>
</dbReference>
<feature type="domain" description="M23ase beta-sheet core" evidence="8">
    <location>
        <begin position="290"/>
        <end position="384"/>
    </location>
</feature>
<keyword evidence="3" id="KW-0645">Protease</keyword>
<comment type="cofactor">
    <cofactor evidence="1">
        <name>Zn(2+)</name>
        <dbReference type="ChEBI" id="CHEBI:29105"/>
    </cofactor>
</comment>
<dbReference type="EMBL" id="SMGO01000001">
    <property type="protein sequence ID" value="TCK85115.1"/>
    <property type="molecule type" value="Genomic_DNA"/>
</dbReference>
<evidence type="ECO:0000259" key="9">
    <source>
        <dbReference type="Pfam" id="PF19425"/>
    </source>
</evidence>
<accession>A0A4R1M0I0</accession>
<feature type="domain" description="Csd3-like second N-terminal" evidence="9">
    <location>
        <begin position="159"/>
        <end position="277"/>
    </location>
</feature>
<organism evidence="10 11">
    <name type="scientific">Albibacterium bauzanense</name>
    <dbReference type="NCBI Taxonomy" id="653929"/>
    <lineage>
        <taxon>Bacteria</taxon>
        <taxon>Pseudomonadati</taxon>
        <taxon>Bacteroidota</taxon>
        <taxon>Sphingobacteriia</taxon>
        <taxon>Sphingobacteriales</taxon>
        <taxon>Sphingobacteriaceae</taxon>
        <taxon>Albibacterium</taxon>
    </lineage>
</organism>